<dbReference type="EMBL" id="UGOA01000001">
    <property type="protein sequence ID" value="STX41496.1"/>
    <property type="molecule type" value="Genomic_DNA"/>
</dbReference>
<protein>
    <submittedName>
        <fullName evidence="1">Uncharacterized protein</fullName>
    </submittedName>
</protein>
<accession>A0A378J269</accession>
<sequence length="245" mass="28454">MAITKPVYRTYRPSTGSAYIEDPRYATDALHYIKAFLLIQKDLLQLFDYIEPSDINLNTYSFRIHELLIRSCIEVEANFKAIFLANNYPHLKPKDWNIISYSDLNQTHKLSSYRIVIPNWHGKIKSIVPFASFKKDDLKLKSPYWYKAYNETKHDRHEKFTSATLKNLMGAVTGLLAVLSSQFYTNDFSSSNPELCFENPMYENTEEGIGGYFRVQFPIFPKKDCYDCKNSDLTSPGFNLEPYGN</sequence>
<dbReference type="OrthoDB" id="7210418at2"/>
<keyword evidence="2" id="KW-1185">Reference proteome</keyword>
<evidence type="ECO:0000313" key="1">
    <source>
        <dbReference type="EMBL" id="STX41496.1"/>
    </source>
</evidence>
<gene>
    <name evidence="1" type="ORF">NCTC13292_00998</name>
</gene>
<proteinExistence type="predicted"/>
<dbReference type="AlphaFoldDB" id="A0A378J269"/>
<name>A0A378J269_9GAMM</name>
<evidence type="ECO:0000313" key="2">
    <source>
        <dbReference type="Proteomes" id="UP000254677"/>
    </source>
</evidence>
<organism evidence="1 2">
    <name type="scientific">Legionella donaldsonii</name>
    <dbReference type="NCBI Taxonomy" id="45060"/>
    <lineage>
        <taxon>Bacteria</taxon>
        <taxon>Pseudomonadati</taxon>
        <taxon>Pseudomonadota</taxon>
        <taxon>Gammaproteobacteria</taxon>
        <taxon>Legionellales</taxon>
        <taxon>Legionellaceae</taxon>
        <taxon>Legionella</taxon>
    </lineage>
</organism>
<reference evidence="1 2" key="1">
    <citation type="submission" date="2018-06" db="EMBL/GenBank/DDBJ databases">
        <authorList>
            <consortium name="Pathogen Informatics"/>
            <person name="Doyle S."/>
        </authorList>
    </citation>
    <scope>NUCLEOTIDE SEQUENCE [LARGE SCALE GENOMIC DNA]</scope>
    <source>
        <strain evidence="1 2">NCTC13292</strain>
    </source>
</reference>
<dbReference type="Proteomes" id="UP000254677">
    <property type="component" value="Unassembled WGS sequence"/>
</dbReference>
<dbReference type="RefSeq" id="WP_115220771.1">
    <property type="nucleotide sequence ID" value="NZ_UGOA01000001.1"/>
</dbReference>